<organism evidence="1 2">
    <name type="scientific">Stephania yunnanensis</name>
    <dbReference type="NCBI Taxonomy" id="152371"/>
    <lineage>
        <taxon>Eukaryota</taxon>
        <taxon>Viridiplantae</taxon>
        <taxon>Streptophyta</taxon>
        <taxon>Embryophyta</taxon>
        <taxon>Tracheophyta</taxon>
        <taxon>Spermatophyta</taxon>
        <taxon>Magnoliopsida</taxon>
        <taxon>Ranunculales</taxon>
        <taxon>Menispermaceae</taxon>
        <taxon>Menispermoideae</taxon>
        <taxon>Cissampelideae</taxon>
        <taxon>Stephania</taxon>
    </lineage>
</organism>
<name>A0AAP0Q821_9MAGN</name>
<comment type="caution">
    <text evidence="1">The sequence shown here is derived from an EMBL/GenBank/DDBJ whole genome shotgun (WGS) entry which is preliminary data.</text>
</comment>
<proteinExistence type="predicted"/>
<dbReference type="Proteomes" id="UP001420932">
    <property type="component" value="Unassembled WGS sequence"/>
</dbReference>
<gene>
    <name evidence="1" type="ORF">Syun_001724</name>
</gene>
<reference evidence="1 2" key="1">
    <citation type="submission" date="2024-01" db="EMBL/GenBank/DDBJ databases">
        <title>Genome assemblies of Stephania.</title>
        <authorList>
            <person name="Yang L."/>
        </authorList>
    </citation>
    <scope>NUCLEOTIDE SEQUENCE [LARGE SCALE GENOMIC DNA]</scope>
    <source>
        <strain evidence="1">YNDBR</strain>
        <tissue evidence="1">Leaf</tissue>
    </source>
</reference>
<accession>A0AAP0Q821</accession>
<evidence type="ECO:0000313" key="2">
    <source>
        <dbReference type="Proteomes" id="UP001420932"/>
    </source>
</evidence>
<evidence type="ECO:0000313" key="1">
    <source>
        <dbReference type="EMBL" id="KAK9169584.1"/>
    </source>
</evidence>
<protein>
    <submittedName>
        <fullName evidence="1">Uncharacterized protein</fullName>
    </submittedName>
</protein>
<dbReference type="EMBL" id="JBBNAF010000001">
    <property type="protein sequence ID" value="KAK9169584.1"/>
    <property type="molecule type" value="Genomic_DNA"/>
</dbReference>
<keyword evidence="2" id="KW-1185">Reference proteome</keyword>
<sequence>MMIDTGVRATAEARQAHKFRSHHLKKFHGGSTLDGVGWGVVNTDADQAYYFVNGLREAYEKAMASERVGAHAPEYQSHSLQCHIEGEGLEMIKGTRGLDGHGKEINL</sequence>
<dbReference type="AlphaFoldDB" id="A0AAP0Q821"/>